<dbReference type="InterPro" id="IPR051854">
    <property type="entry name" value="Rho-type_GAP"/>
</dbReference>
<dbReference type="InterPro" id="IPR046349">
    <property type="entry name" value="C1-like_sf"/>
</dbReference>
<dbReference type="Pfam" id="PF00130">
    <property type="entry name" value="C1_1"/>
    <property type="match status" value="1"/>
</dbReference>
<feature type="domain" description="SH2" evidence="5">
    <location>
        <begin position="40"/>
        <end position="136"/>
    </location>
</feature>
<evidence type="ECO:0000259" key="6">
    <source>
        <dbReference type="PROSITE" id="PS50081"/>
    </source>
</evidence>
<dbReference type="SUPFAM" id="SSF57889">
    <property type="entry name" value="Cysteine-rich domain"/>
    <property type="match status" value="1"/>
</dbReference>
<dbReference type="PROSITE" id="PS50001">
    <property type="entry name" value="SH2"/>
    <property type="match status" value="1"/>
</dbReference>
<dbReference type="EMBL" id="JACEFF010000127">
    <property type="protein sequence ID" value="KAH9643500.1"/>
    <property type="molecule type" value="Genomic_DNA"/>
</dbReference>
<dbReference type="InterPro" id="IPR002219">
    <property type="entry name" value="PKC_DAG/PE"/>
</dbReference>
<dbReference type="Gene3D" id="3.30.505.10">
    <property type="entry name" value="SH2 domain"/>
    <property type="match status" value="1"/>
</dbReference>
<evidence type="ECO:0000313" key="7">
    <source>
        <dbReference type="EMBL" id="KAH9643500.1"/>
    </source>
</evidence>
<comment type="caution">
    <text evidence="7">The sequence shown here is derived from an EMBL/GenBank/DDBJ whole genome shotgun (WGS) entry which is preliminary data.</text>
</comment>
<accession>A0A922MW78</accession>
<dbReference type="PANTHER" id="PTHR46075">
    <property type="entry name" value="CHIMERIN FAMILY MEMBER"/>
    <property type="match status" value="1"/>
</dbReference>
<dbReference type="InterPro" id="IPR000980">
    <property type="entry name" value="SH2"/>
</dbReference>
<dbReference type="PROSITE" id="PS50081">
    <property type="entry name" value="ZF_DAG_PE_2"/>
    <property type="match status" value="1"/>
</dbReference>
<keyword evidence="4" id="KW-0727">SH2 domain</keyword>
<keyword evidence="1" id="KW-0343">GTPase activation</keyword>
<sequence length="161" mass="18562">MENLKNIWKPELYRIQMEAPKPKRVVCDNLEDRPEFYGREYHGVMSHKEATAILENEPNGAFLIRKGSQNNDFYTLTLKTSNNSSPIIINTESKVITETDGLKKPPFDLTPSIEDNPLVMKYSKSHTFKVHTFKGLNWCELCANFLWGFTAQGVKCEEYPN</sequence>
<reference evidence="7" key="1">
    <citation type="journal article" date="2021" name="G3 (Bethesda)">
        <title>Genome and transcriptome analysis of the beet armyworm Spodoptera exigua reveals targets for pest control. .</title>
        <authorList>
            <person name="Simon S."/>
            <person name="Breeschoten T."/>
            <person name="Jansen H.J."/>
            <person name="Dirks R.P."/>
            <person name="Schranz M.E."/>
            <person name="Ros V.I.D."/>
        </authorList>
    </citation>
    <scope>NUCLEOTIDE SEQUENCE</scope>
    <source>
        <strain evidence="7">TB_SE_WUR_2020</strain>
    </source>
</reference>
<name>A0A922MW78_SPOEX</name>
<gene>
    <name evidence="7" type="ORF">HF086_015648</name>
</gene>
<evidence type="ECO:0000313" key="8">
    <source>
        <dbReference type="Proteomes" id="UP000814243"/>
    </source>
</evidence>
<dbReference type="Proteomes" id="UP000814243">
    <property type="component" value="Unassembled WGS sequence"/>
</dbReference>
<evidence type="ECO:0000256" key="4">
    <source>
        <dbReference type="PROSITE-ProRule" id="PRU00191"/>
    </source>
</evidence>
<protein>
    <recommendedName>
        <fullName evidence="9">SH2 domain-containing protein</fullName>
    </recommendedName>
</protein>
<evidence type="ECO:0008006" key="9">
    <source>
        <dbReference type="Google" id="ProtNLM"/>
    </source>
</evidence>
<dbReference type="InterPro" id="IPR036860">
    <property type="entry name" value="SH2_dom_sf"/>
</dbReference>
<evidence type="ECO:0000256" key="2">
    <source>
        <dbReference type="ARBA" id="ARBA00022723"/>
    </source>
</evidence>
<dbReference type="GO" id="GO:0046872">
    <property type="term" value="F:metal ion binding"/>
    <property type="evidence" value="ECO:0007669"/>
    <property type="project" value="UniProtKB-KW"/>
</dbReference>
<dbReference type="SUPFAM" id="SSF55550">
    <property type="entry name" value="SH2 domain"/>
    <property type="match status" value="1"/>
</dbReference>
<dbReference type="Pfam" id="PF00017">
    <property type="entry name" value="SH2"/>
    <property type="match status" value="1"/>
</dbReference>
<keyword evidence="3" id="KW-0862">Zinc</keyword>
<feature type="domain" description="Phorbol-ester/DAG-type" evidence="6">
    <location>
        <begin position="125"/>
        <end position="161"/>
    </location>
</feature>
<dbReference type="Gene3D" id="3.30.60.20">
    <property type="match status" value="1"/>
</dbReference>
<proteinExistence type="predicted"/>
<dbReference type="AlphaFoldDB" id="A0A922MW78"/>
<dbReference type="PANTHER" id="PTHR46075:SF2">
    <property type="entry name" value="RHO GTPASE ACTIVATING PROTEIN AT 5A, ISOFORM A"/>
    <property type="match status" value="1"/>
</dbReference>
<dbReference type="GO" id="GO:0005096">
    <property type="term" value="F:GTPase activator activity"/>
    <property type="evidence" value="ECO:0007669"/>
    <property type="project" value="UniProtKB-KW"/>
</dbReference>
<evidence type="ECO:0000256" key="3">
    <source>
        <dbReference type="ARBA" id="ARBA00022833"/>
    </source>
</evidence>
<evidence type="ECO:0000259" key="5">
    <source>
        <dbReference type="PROSITE" id="PS50001"/>
    </source>
</evidence>
<keyword evidence="2" id="KW-0479">Metal-binding</keyword>
<organism evidence="7 8">
    <name type="scientific">Spodoptera exigua</name>
    <name type="common">Beet armyworm</name>
    <name type="synonym">Noctua fulgens</name>
    <dbReference type="NCBI Taxonomy" id="7107"/>
    <lineage>
        <taxon>Eukaryota</taxon>
        <taxon>Metazoa</taxon>
        <taxon>Ecdysozoa</taxon>
        <taxon>Arthropoda</taxon>
        <taxon>Hexapoda</taxon>
        <taxon>Insecta</taxon>
        <taxon>Pterygota</taxon>
        <taxon>Neoptera</taxon>
        <taxon>Endopterygota</taxon>
        <taxon>Lepidoptera</taxon>
        <taxon>Glossata</taxon>
        <taxon>Ditrysia</taxon>
        <taxon>Noctuoidea</taxon>
        <taxon>Noctuidae</taxon>
        <taxon>Amphipyrinae</taxon>
        <taxon>Spodoptera</taxon>
    </lineage>
</organism>
<evidence type="ECO:0000256" key="1">
    <source>
        <dbReference type="ARBA" id="ARBA00022468"/>
    </source>
</evidence>